<comment type="subcellular location">
    <subcellularLocation>
        <location evidence="1">Endoplasmic reticulum membrane</location>
        <topology evidence="1">Single-pass membrane protein</topology>
    </subcellularLocation>
</comment>
<evidence type="ECO:0000256" key="2">
    <source>
        <dbReference type="ARBA" id="ARBA00009731"/>
    </source>
</evidence>
<dbReference type="PANTHER" id="PTHR12154:SF4">
    <property type="entry name" value="UDP-N-ACETYLGLUCOSAMINE TRANSFERASE SUBUNIT ALG14 HOMOLOG"/>
    <property type="match status" value="1"/>
</dbReference>
<evidence type="ECO:0000256" key="3">
    <source>
        <dbReference type="ARBA" id="ARBA00017467"/>
    </source>
</evidence>
<evidence type="ECO:0000313" key="8">
    <source>
        <dbReference type="EMBL" id="RYR66981.1"/>
    </source>
</evidence>
<name>A0A445DV55_ARAHY</name>
<keyword evidence="5" id="KW-0256">Endoplasmic reticulum</keyword>
<dbReference type="PANTHER" id="PTHR12154">
    <property type="entry name" value="GLYCOSYL TRANSFERASE-RELATED"/>
    <property type="match status" value="1"/>
</dbReference>
<proteinExistence type="inferred from homology"/>
<evidence type="ECO:0000256" key="4">
    <source>
        <dbReference type="ARBA" id="ARBA00022692"/>
    </source>
</evidence>
<dbReference type="GO" id="GO:0043541">
    <property type="term" value="C:UDP-N-acetylglucosamine transferase complex"/>
    <property type="evidence" value="ECO:0007669"/>
    <property type="project" value="TreeGrafter"/>
</dbReference>
<organism evidence="8 9">
    <name type="scientific">Arachis hypogaea</name>
    <name type="common">Peanut</name>
    <dbReference type="NCBI Taxonomy" id="3818"/>
    <lineage>
        <taxon>Eukaryota</taxon>
        <taxon>Viridiplantae</taxon>
        <taxon>Streptophyta</taxon>
        <taxon>Embryophyta</taxon>
        <taxon>Tracheophyta</taxon>
        <taxon>Spermatophyta</taxon>
        <taxon>Magnoliopsida</taxon>
        <taxon>eudicotyledons</taxon>
        <taxon>Gunneridae</taxon>
        <taxon>Pentapetalae</taxon>
        <taxon>rosids</taxon>
        <taxon>fabids</taxon>
        <taxon>Fabales</taxon>
        <taxon>Fabaceae</taxon>
        <taxon>Papilionoideae</taxon>
        <taxon>50 kb inversion clade</taxon>
        <taxon>dalbergioids sensu lato</taxon>
        <taxon>Dalbergieae</taxon>
        <taxon>Pterocarpus clade</taxon>
        <taxon>Arachis</taxon>
    </lineage>
</organism>
<keyword evidence="7" id="KW-0472">Membrane</keyword>
<dbReference type="Pfam" id="PF08660">
    <property type="entry name" value="Alg14"/>
    <property type="match status" value="1"/>
</dbReference>
<comment type="similarity">
    <text evidence="2">Belongs to the ALG14 family.</text>
</comment>
<evidence type="ECO:0000313" key="9">
    <source>
        <dbReference type="Proteomes" id="UP000289738"/>
    </source>
</evidence>
<accession>A0A445DV55</accession>
<sequence>MGDGKVNLPDDLFSSKPSDSKDLFLRSYHWSHSQFHKPLWPSSLLKAKKHFLKQATLLNRVVLAFVGENRALQAKVSIPELYNGIGAHTIEMLNLLAVLQKDKFNPRFYVATATDNISLQKAQLLENSLVDQL</sequence>
<gene>
    <name evidence="8" type="ORF">Ahy_A03g013193</name>
</gene>
<comment type="caution">
    <text evidence="8">The sequence shown here is derived from an EMBL/GenBank/DDBJ whole genome shotgun (WGS) entry which is preliminary data.</text>
</comment>
<evidence type="ECO:0000256" key="5">
    <source>
        <dbReference type="ARBA" id="ARBA00022824"/>
    </source>
</evidence>
<keyword evidence="4" id="KW-0812">Transmembrane</keyword>
<evidence type="ECO:0000256" key="1">
    <source>
        <dbReference type="ARBA" id="ARBA00004389"/>
    </source>
</evidence>
<dbReference type="GO" id="GO:0006488">
    <property type="term" value="P:dolichol-linked oligosaccharide biosynthetic process"/>
    <property type="evidence" value="ECO:0007669"/>
    <property type="project" value="InterPro"/>
</dbReference>
<dbReference type="AlphaFoldDB" id="A0A445DV55"/>
<dbReference type="InterPro" id="IPR013969">
    <property type="entry name" value="Oligosacch_biosynth_Alg14"/>
</dbReference>
<keyword evidence="9" id="KW-1185">Reference proteome</keyword>
<dbReference type="Proteomes" id="UP000289738">
    <property type="component" value="Chromosome A03"/>
</dbReference>
<protein>
    <recommendedName>
        <fullName evidence="3">UDP-N-acetylglucosamine transferase subunit ALG14</fullName>
    </recommendedName>
</protein>
<evidence type="ECO:0000256" key="6">
    <source>
        <dbReference type="ARBA" id="ARBA00022989"/>
    </source>
</evidence>
<reference evidence="8 9" key="1">
    <citation type="submission" date="2019-01" db="EMBL/GenBank/DDBJ databases">
        <title>Sequencing of cultivated peanut Arachis hypogaea provides insights into genome evolution and oil improvement.</title>
        <authorList>
            <person name="Chen X."/>
        </authorList>
    </citation>
    <scope>NUCLEOTIDE SEQUENCE [LARGE SCALE GENOMIC DNA]</scope>
    <source>
        <strain evidence="9">cv. Fuhuasheng</strain>
        <tissue evidence="8">Leaves</tissue>
    </source>
</reference>
<dbReference type="EMBL" id="SDMP01000003">
    <property type="protein sequence ID" value="RYR66981.1"/>
    <property type="molecule type" value="Genomic_DNA"/>
</dbReference>
<dbReference type="GO" id="GO:0004577">
    <property type="term" value="F:N-acetylglucosaminyldiphosphodolichol N-acetylglucosaminyltransferase activity"/>
    <property type="evidence" value="ECO:0007669"/>
    <property type="project" value="TreeGrafter"/>
</dbReference>
<keyword evidence="6" id="KW-1133">Transmembrane helix</keyword>
<evidence type="ECO:0000256" key="7">
    <source>
        <dbReference type="ARBA" id="ARBA00023136"/>
    </source>
</evidence>